<dbReference type="Proteomes" id="UP000829999">
    <property type="component" value="Chromosome 26"/>
</dbReference>
<evidence type="ECO:0000256" key="1">
    <source>
        <dbReference type="SAM" id="MobiDB-lite"/>
    </source>
</evidence>
<dbReference type="AlphaFoldDB" id="A0A9R0E7G9"/>
<sequence length="291" mass="32476">MRFGPTTLHWTVVPPRPRVFDVRWSYSHTKRAMGSRSKKILSMVPIPDNNLKKNNTFVENWLANCHPEDQDNDHDSKLESSRFSVNNITSTSCEAKNELSATDRSTVCDNAVDTVIQEVNADLILLNTVTENVTSKDIENAVITTDSKTFNLSDDEEIVSSNVVIADVVPETTLAKSMLRPDTVSNEMNSDNNEDFSASDGSEYEPPQKKAQKKFFSQFVEHPVLAVIPLPLAVVLPAQVPDHLAQVHLALAVVPSTLNLHLAPNILLMCQLYIIMQLLRIFNQALNKQVL</sequence>
<keyword evidence="2" id="KW-1185">Reference proteome</keyword>
<feature type="compositionally biased region" description="Polar residues" evidence="1">
    <location>
        <begin position="183"/>
        <end position="200"/>
    </location>
</feature>
<accession>A0A9R0E7G9</accession>
<name>A0A9R0E7G9_SPOFR</name>
<reference evidence="3" key="1">
    <citation type="submission" date="2025-08" db="UniProtKB">
        <authorList>
            <consortium name="RefSeq"/>
        </authorList>
    </citation>
    <scope>IDENTIFICATION</scope>
    <source>
        <tissue evidence="3">Whole larval tissue</tissue>
    </source>
</reference>
<organism evidence="2 3">
    <name type="scientific">Spodoptera frugiperda</name>
    <name type="common">Fall armyworm</name>
    <dbReference type="NCBI Taxonomy" id="7108"/>
    <lineage>
        <taxon>Eukaryota</taxon>
        <taxon>Metazoa</taxon>
        <taxon>Ecdysozoa</taxon>
        <taxon>Arthropoda</taxon>
        <taxon>Hexapoda</taxon>
        <taxon>Insecta</taxon>
        <taxon>Pterygota</taxon>
        <taxon>Neoptera</taxon>
        <taxon>Endopterygota</taxon>
        <taxon>Lepidoptera</taxon>
        <taxon>Glossata</taxon>
        <taxon>Ditrysia</taxon>
        <taxon>Noctuoidea</taxon>
        <taxon>Noctuidae</taxon>
        <taxon>Amphipyrinae</taxon>
        <taxon>Spodoptera</taxon>
    </lineage>
</organism>
<dbReference type="GeneID" id="126912483"/>
<protein>
    <submittedName>
        <fullName evidence="3">Uncharacterized protein LOC126912483 isoform X2</fullName>
    </submittedName>
</protein>
<evidence type="ECO:0000313" key="2">
    <source>
        <dbReference type="Proteomes" id="UP000829999"/>
    </source>
</evidence>
<evidence type="ECO:0000313" key="3">
    <source>
        <dbReference type="RefSeq" id="XP_050560742.1"/>
    </source>
</evidence>
<feature type="region of interest" description="Disordered" evidence="1">
    <location>
        <begin position="179"/>
        <end position="207"/>
    </location>
</feature>
<gene>
    <name evidence="3" type="primary">LOC126912483</name>
</gene>
<dbReference type="RefSeq" id="XP_050560742.1">
    <property type="nucleotide sequence ID" value="XM_050704785.1"/>
</dbReference>
<proteinExistence type="predicted"/>